<dbReference type="InterPro" id="IPR036388">
    <property type="entry name" value="WH-like_DNA-bd_sf"/>
</dbReference>
<dbReference type="PRINTS" id="PR00035">
    <property type="entry name" value="HTHGNTR"/>
</dbReference>
<dbReference type="Gene3D" id="1.10.10.10">
    <property type="entry name" value="Winged helix-like DNA-binding domain superfamily/Winged helix DNA-binding domain"/>
    <property type="match status" value="1"/>
</dbReference>
<sequence>MTTDWATLRELLLPAAGARGRRVESALRTAIRDGQLAAGVRLPSSRDLAAQLGVARGTVTAAYGQLVAEGYLVSRRGSGTRVAGAIGRAAPAAEPAPAPTRWRYDLRPGLPALSAFPRAEWIAATRAGLAALPDEALGYPDPAGLPELRAELAGYLGRVRAVTATADDVLVTHGAAEGLSMLVAAVGGRVAVEEPGHPGQLEMLRANGVTPVPVPVDEHGIVVDAIAGCRAVVVTAAHQFPLGVALHPDRRHALLFWARANDGLIIEDDYDAEHRYDRPALRAMQAMEPTRVAYLGTASKTLAPALRLGWLVLPPGLRAELIHRKRTTDLGCSPLPQAAFARMLATGGYDRHLRRTRALYRARRDALLTAVAEHLPAWRPVGVAAGLHVVLRLPDGTDDAEVRRRVAERGVHVVALSEYSADPPYPGLVVGYAATSPDRLRAAVAEIAATRLCCRP</sequence>
<dbReference type="Gene3D" id="3.40.640.10">
    <property type="entry name" value="Type I PLP-dependent aspartate aminotransferase-like (Major domain)"/>
    <property type="match status" value="1"/>
</dbReference>
<keyword evidence="3" id="KW-0805">Transcription regulation</keyword>
<dbReference type="Pfam" id="PF00392">
    <property type="entry name" value="GntR"/>
    <property type="match status" value="1"/>
</dbReference>
<evidence type="ECO:0000256" key="1">
    <source>
        <dbReference type="ARBA" id="ARBA00005384"/>
    </source>
</evidence>
<evidence type="ECO:0000256" key="5">
    <source>
        <dbReference type="ARBA" id="ARBA00023163"/>
    </source>
</evidence>
<keyword evidence="5" id="KW-0804">Transcription</keyword>
<keyword evidence="4" id="KW-0238">DNA-binding</keyword>
<dbReference type="InterPro" id="IPR051446">
    <property type="entry name" value="HTH_trans_reg/aminotransferase"/>
</dbReference>
<evidence type="ECO:0000256" key="4">
    <source>
        <dbReference type="ARBA" id="ARBA00023125"/>
    </source>
</evidence>
<evidence type="ECO:0000256" key="3">
    <source>
        <dbReference type="ARBA" id="ARBA00023015"/>
    </source>
</evidence>
<dbReference type="InterPro" id="IPR015424">
    <property type="entry name" value="PyrdxlP-dep_Trfase"/>
</dbReference>
<evidence type="ECO:0000313" key="7">
    <source>
        <dbReference type="EMBL" id="MCT2587525.1"/>
    </source>
</evidence>
<evidence type="ECO:0000256" key="2">
    <source>
        <dbReference type="ARBA" id="ARBA00022898"/>
    </source>
</evidence>
<protein>
    <submittedName>
        <fullName evidence="7">PLP-dependent aminotransferase family protein</fullName>
    </submittedName>
</protein>
<evidence type="ECO:0000259" key="6">
    <source>
        <dbReference type="PROSITE" id="PS50949"/>
    </source>
</evidence>
<comment type="similarity">
    <text evidence="1">In the C-terminal section; belongs to the class-I pyridoxal-phosphate-dependent aminotransferase family.</text>
</comment>
<feature type="domain" description="HTH gntR-type" evidence="6">
    <location>
        <begin position="17"/>
        <end position="85"/>
    </location>
</feature>
<dbReference type="SUPFAM" id="SSF46785">
    <property type="entry name" value="Winged helix' DNA-binding domain"/>
    <property type="match status" value="1"/>
</dbReference>
<dbReference type="CDD" id="cd00609">
    <property type="entry name" value="AAT_like"/>
    <property type="match status" value="1"/>
</dbReference>
<dbReference type="PANTHER" id="PTHR46577">
    <property type="entry name" value="HTH-TYPE TRANSCRIPTIONAL REGULATORY PROTEIN GABR"/>
    <property type="match status" value="1"/>
</dbReference>
<dbReference type="InterPro" id="IPR036390">
    <property type="entry name" value="WH_DNA-bd_sf"/>
</dbReference>
<keyword evidence="8" id="KW-1185">Reference proteome</keyword>
<reference evidence="7 8" key="1">
    <citation type="submission" date="2021-02" db="EMBL/GenBank/DDBJ databases">
        <title>Actinophytocola xerophila sp. nov., isolated from soil of cotton cropping field.</title>
        <authorList>
            <person name="Huang R."/>
            <person name="Chen X."/>
            <person name="Ge X."/>
            <person name="Liu W."/>
        </authorList>
    </citation>
    <scope>NUCLEOTIDE SEQUENCE [LARGE SCALE GENOMIC DNA]</scope>
    <source>
        <strain evidence="7 8">S1-96</strain>
    </source>
</reference>
<dbReference type="Pfam" id="PF00155">
    <property type="entry name" value="Aminotran_1_2"/>
    <property type="match status" value="1"/>
</dbReference>
<evidence type="ECO:0000313" key="8">
    <source>
        <dbReference type="Proteomes" id="UP001156441"/>
    </source>
</evidence>
<keyword evidence="7" id="KW-0808">Transferase</keyword>
<dbReference type="GO" id="GO:0008483">
    <property type="term" value="F:transaminase activity"/>
    <property type="evidence" value="ECO:0007669"/>
    <property type="project" value="UniProtKB-KW"/>
</dbReference>
<dbReference type="SMART" id="SM00345">
    <property type="entry name" value="HTH_GNTR"/>
    <property type="match status" value="1"/>
</dbReference>
<organism evidence="7 8">
    <name type="scientific">Actinophytocola gossypii</name>
    <dbReference type="NCBI Taxonomy" id="2812003"/>
    <lineage>
        <taxon>Bacteria</taxon>
        <taxon>Bacillati</taxon>
        <taxon>Actinomycetota</taxon>
        <taxon>Actinomycetes</taxon>
        <taxon>Pseudonocardiales</taxon>
        <taxon>Pseudonocardiaceae</taxon>
    </lineage>
</organism>
<dbReference type="PROSITE" id="PS50949">
    <property type="entry name" value="HTH_GNTR"/>
    <property type="match status" value="1"/>
</dbReference>
<dbReference type="InterPro" id="IPR015421">
    <property type="entry name" value="PyrdxlP-dep_Trfase_major"/>
</dbReference>
<keyword evidence="7" id="KW-0032">Aminotransferase</keyword>
<dbReference type="SUPFAM" id="SSF53383">
    <property type="entry name" value="PLP-dependent transferases"/>
    <property type="match status" value="1"/>
</dbReference>
<dbReference type="InterPro" id="IPR004839">
    <property type="entry name" value="Aminotransferase_I/II_large"/>
</dbReference>
<dbReference type="CDD" id="cd07377">
    <property type="entry name" value="WHTH_GntR"/>
    <property type="match status" value="1"/>
</dbReference>
<dbReference type="InterPro" id="IPR000524">
    <property type="entry name" value="Tscrpt_reg_HTH_GntR"/>
</dbReference>
<accession>A0ABT2JI11</accession>
<keyword evidence="2" id="KW-0663">Pyridoxal phosphate</keyword>
<dbReference type="Proteomes" id="UP001156441">
    <property type="component" value="Unassembled WGS sequence"/>
</dbReference>
<comment type="caution">
    <text evidence="7">The sequence shown here is derived from an EMBL/GenBank/DDBJ whole genome shotgun (WGS) entry which is preliminary data.</text>
</comment>
<name>A0ABT2JI11_9PSEU</name>
<dbReference type="EMBL" id="JAFFZE010000025">
    <property type="protein sequence ID" value="MCT2587525.1"/>
    <property type="molecule type" value="Genomic_DNA"/>
</dbReference>
<dbReference type="PANTHER" id="PTHR46577:SF1">
    <property type="entry name" value="HTH-TYPE TRANSCRIPTIONAL REGULATORY PROTEIN GABR"/>
    <property type="match status" value="1"/>
</dbReference>
<gene>
    <name evidence="7" type="ORF">JT362_30810</name>
</gene>
<proteinExistence type="inferred from homology"/>
<dbReference type="RefSeq" id="WP_260195396.1">
    <property type="nucleotide sequence ID" value="NZ_JAFFZE010000025.1"/>
</dbReference>